<evidence type="ECO:0000256" key="1">
    <source>
        <dbReference type="PROSITE-ProRule" id="PRU00339"/>
    </source>
</evidence>
<protein>
    <submittedName>
        <fullName evidence="4">Tetratricopeptide (TPR) repeat protein</fullName>
    </submittedName>
</protein>
<gene>
    <name evidence="4" type="ORF">HNR60_004540</name>
</gene>
<proteinExistence type="predicted"/>
<keyword evidence="5" id="KW-1185">Reference proteome</keyword>
<dbReference type="SUPFAM" id="SSF48452">
    <property type="entry name" value="TPR-like"/>
    <property type="match status" value="1"/>
</dbReference>
<feature type="repeat" description="TPR" evidence="1">
    <location>
        <begin position="106"/>
        <end position="139"/>
    </location>
</feature>
<evidence type="ECO:0000313" key="5">
    <source>
        <dbReference type="Proteomes" id="UP000542353"/>
    </source>
</evidence>
<feature type="chain" id="PRO_5030669507" evidence="2">
    <location>
        <begin position="26"/>
        <end position="258"/>
    </location>
</feature>
<reference evidence="4 5" key="1">
    <citation type="submission" date="2020-08" db="EMBL/GenBank/DDBJ databases">
        <title>Genomic Encyclopedia of Type Strains, Phase IV (KMG-IV): sequencing the most valuable type-strain genomes for metagenomic binning, comparative biology and taxonomic classification.</title>
        <authorList>
            <person name="Goeker M."/>
        </authorList>
    </citation>
    <scope>NUCLEOTIDE SEQUENCE [LARGE SCALE GENOMIC DNA]</scope>
    <source>
        <strain evidence="4 5">DSM 12706</strain>
    </source>
</reference>
<name>A0A7W7Z822_9BRAD</name>
<dbReference type="InterPro" id="IPR009739">
    <property type="entry name" value="LprI-like_N"/>
</dbReference>
<feature type="signal peptide" evidence="2">
    <location>
        <begin position="1"/>
        <end position="25"/>
    </location>
</feature>
<accession>A0A7W7Z822</accession>
<dbReference type="SMART" id="SM00028">
    <property type="entry name" value="TPR"/>
    <property type="match status" value="2"/>
</dbReference>
<dbReference type="AlphaFoldDB" id="A0A7W7Z822"/>
<dbReference type="InterPro" id="IPR019734">
    <property type="entry name" value="TPR_rpt"/>
</dbReference>
<dbReference type="InterPro" id="IPR011990">
    <property type="entry name" value="TPR-like_helical_dom_sf"/>
</dbReference>
<organism evidence="4 5">
    <name type="scientific">Rhodopseudomonas rhenobacensis</name>
    <dbReference type="NCBI Taxonomy" id="87461"/>
    <lineage>
        <taxon>Bacteria</taxon>
        <taxon>Pseudomonadati</taxon>
        <taxon>Pseudomonadota</taxon>
        <taxon>Alphaproteobacteria</taxon>
        <taxon>Hyphomicrobiales</taxon>
        <taxon>Nitrobacteraceae</taxon>
        <taxon>Rhodopseudomonas</taxon>
    </lineage>
</organism>
<dbReference type="RefSeq" id="WP_184262343.1">
    <property type="nucleotide sequence ID" value="NZ_JACHIH010000046.1"/>
</dbReference>
<evidence type="ECO:0000256" key="2">
    <source>
        <dbReference type="SAM" id="SignalP"/>
    </source>
</evidence>
<keyword evidence="2" id="KW-0732">Signal</keyword>
<dbReference type="Gene3D" id="1.20.1270.180">
    <property type="match status" value="1"/>
</dbReference>
<comment type="caution">
    <text evidence="4">The sequence shown here is derived from an EMBL/GenBank/DDBJ whole genome shotgun (WGS) entry which is preliminary data.</text>
</comment>
<keyword evidence="1" id="KW-0802">TPR repeat</keyword>
<sequence length="258" mass="27488">MRRYLTIAGLSVVALLSLASSPSFAAVSEPDDDPLIDPAPCVNAATDGDADKIIAACTPLIDQHRTAKPDRVKALLARAAAFDRKQQPDRALADYDAALGLDATKADGFNARGELRRRQGNRRGALADFTAALKHDPQHQAARANAKSLAQELERLGAELALKGKPSFDCKTARRAVQKAICADPDLADLDRAIDAAYQAQLRQAVAGVVSGAGSRRAVQRAQQDFIAARDAAFGRSKDQLRGVMQARLQQLLAGKAD</sequence>
<feature type="domain" description="Lysozyme inhibitor LprI-like N-terminal" evidence="3">
    <location>
        <begin position="170"/>
        <end position="243"/>
    </location>
</feature>
<evidence type="ECO:0000313" key="4">
    <source>
        <dbReference type="EMBL" id="MBB5049756.1"/>
    </source>
</evidence>
<evidence type="ECO:0000259" key="3">
    <source>
        <dbReference type="Pfam" id="PF07007"/>
    </source>
</evidence>
<dbReference type="Gene3D" id="1.25.40.10">
    <property type="entry name" value="Tetratricopeptide repeat domain"/>
    <property type="match status" value="1"/>
</dbReference>
<dbReference type="Pfam" id="PF07007">
    <property type="entry name" value="LprI"/>
    <property type="match status" value="1"/>
</dbReference>
<dbReference type="Proteomes" id="UP000542353">
    <property type="component" value="Unassembled WGS sequence"/>
</dbReference>
<dbReference type="PROSITE" id="PS50005">
    <property type="entry name" value="TPR"/>
    <property type="match status" value="1"/>
</dbReference>
<dbReference type="EMBL" id="JACHIH010000046">
    <property type="protein sequence ID" value="MBB5049756.1"/>
    <property type="molecule type" value="Genomic_DNA"/>
</dbReference>